<dbReference type="UniPathway" id="UPA00035">
    <property type="reaction ID" value="UER00041"/>
</dbReference>
<evidence type="ECO:0000313" key="12">
    <source>
        <dbReference type="EMBL" id="MBJ7542874.1"/>
    </source>
</evidence>
<reference evidence="12 13" key="1">
    <citation type="submission" date="2020-12" db="EMBL/GenBank/DDBJ databases">
        <title>Revised draft genomes of Rhodomicrobium vannielii ATCC 17100 and Rhodomicrobium udaipurense JA643.</title>
        <authorList>
            <person name="Conners E.M."/>
            <person name="Davenport E.J."/>
            <person name="Bose A."/>
        </authorList>
    </citation>
    <scope>NUCLEOTIDE SEQUENCE [LARGE SCALE GENOMIC DNA]</scope>
    <source>
        <strain evidence="12 13">JA643</strain>
    </source>
</reference>
<dbReference type="HAMAP" id="MF_00211">
    <property type="entry name" value="TrpD"/>
    <property type="match status" value="1"/>
</dbReference>
<dbReference type="GO" id="GO:0005829">
    <property type="term" value="C:cytosol"/>
    <property type="evidence" value="ECO:0007669"/>
    <property type="project" value="TreeGrafter"/>
</dbReference>
<feature type="binding site" evidence="9">
    <location>
        <position position="106"/>
    </location>
    <ligand>
        <name>Mg(2+)</name>
        <dbReference type="ChEBI" id="CHEBI:18420"/>
        <label>1</label>
    </ligand>
</feature>
<keyword evidence="9" id="KW-0460">Magnesium</keyword>
<evidence type="ECO:0000259" key="11">
    <source>
        <dbReference type="Pfam" id="PF02885"/>
    </source>
</evidence>
<dbReference type="GO" id="GO:0004048">
    <property type="term" value="F:anthranilate phosphoribosyltransferase activity"/>
    <property type="evidence" value="ECO:0007669"/>
    <property type="project" value="UniProtKB-UniRule"/>
</dbReference>
<name>A0A8I1KJG8_9HYPH</name>
<dbReference type="SUPFAM" id="SSF47648">
    <property type="entry name" value="Nucleoside phosphorylase/phosphoribosyltransferase N-terminal domain"/>
    <property type="match status" value="1"/>
</dbReference>
<keyword evidence="4 9" id="KW-0808">Transferase</keyword>
<comment type="similarity">
    <text evidence="8">In the C-terminal section; belongs to the anthranilate phosphoribosyltransferase family.</text>
</comment>
<comment type="subunit">
    <text evidence="9">Homodimer.</text>
</comment>
<dbReference type="Proteomes" id="UP000623250">
    <property type="component" value="Unassembled WGS sequence"/>
</dbReference>
<dbReference type="SUPFAM" id="SSF52418">
    <property type="entry name" value="Nucleoside phosphorylase/phosphoribosyltransferase catalytic domain"/>
    <property type="match status" value="1"/>
</dbReference>
<feature type="binding site" evidence="9">
    <location>
        <begin position="104"/>
        <end position="107"/>
    </location>
    <ligand>
        <name>5-phospho-alpha-D-ribose 1-diphosphate</name>
        <dbReference type="ChEBI" id="CHEBI:58017"/>
    </ligand>
</feature>
<dbReference type="NCBIfam" id="TIGR01245">
    <property type="entry name" value="trpD"/>
    <property type="match status" value="1"/>
</dbReference>
<dbReference type="GO" id="GO:0000162">
    <property type="term" value="P:L-tryptophan biosynthetic process"/>
    <property type="evidence" value="ECO:0007669"/>
    <property type="project" value="UniProtKB-UniRule"/>
</dbReference>
<feature type="binding site" evidence="9">
    <location>
        <begin position="97"/>
        <end position="98"/>
    </location>
    <ligand>
        <name>5-phospho-alpha-D-ribose 1-diphosphate</name>
        <dbReference type="ChEBI" id="CHEBI:58017"/>
    </ligand>
</feature>
<evidence type="ECO:0000256" key="1">
    <source>
        <dbReference type="ARBA" id="ARBA00004907"/>
    </source>
</evidence>
<evidence type="ECO:0000259" key="10">
    <source>
        <dbReference type="Pfam" id="PF00591"/>
    </source>
</evidence>
<evidence type="ECO:0000256" key="4">
    <source>
        <dbReference type="ARBA" id="ARBA00022679"/>
    </source>
</evidence>
<evidence type="ECO:0000256" key="5">
    <source>
        <dbReference type="ARBA" id="ARBA00022822"/>
    </source>
</evidence>
<feature type="binding site" evidence="9">
    <location>
        <position position="240"/>
    </location>
    <ligand>
        <name>Mg(2+)</name>
        <dbReference type="ChEBI" id="CHEBI:18420"/>
        <label>2</label>
    </ligand>
</feature>
<keyword evidence="2 9" id="KW-0028">Amino-acid biosynthesis</keyword>
<feature type="binding site" evidence="9">
    <location>
        <position position="94"/>
    </location>
    <ligand>
        <name>anthranilate</name>
        <dbReference type="ChEBI" id="CHEBI:16567"/>
        <label>1</label>
    </ligand>
</feature>
<dbReference type="InterPro" id="IPR036320">
    <property type="entry name" value="Glycosyl_Trfase_fam3_N_dom_sf"/>
</dbReference>
<comment type="caution">
    <text evidence="9">Lacks conserved residue(s) required for the propagation of feature annotation.</text>
</comment>
<gene>
    <name evidence="9 12" type="primary">trpD</name>
    <name evidence="12" type="ORF">JDN41_04810</name>
</gene>
<feature type="binding site" evidence="9">
    <location>
        <position position="102"/>
    </location>
    <ligand>
        <name>5-phospho-alpha-D-ribose 1-diphosphate</name>
        <dbReference type="ChEBI" id="CHEBI:58017"/>
    </ligand>
</feature>
<keyword evidence="3 9" id="KW-0328">Glycosyltransferase</keyword>
<comment type="similarity">
    <text evidence="9">Belongs to the anthranilate phosphoribosyltransferase family.</text>
</comment>
<feature type="binding site" evidence="9">
    <location>
        <begin position="122"/>
        <end position="130"/>
    </location>
    <ligand>
        <name>5-phospho-alpha-D-ribose 1-diphosphate</name>
        <dbReference type="ChEBI" id="CHEBI:58017"/>
    </ligand>
</feature>
<dbReference type="PANTHER" id="PTHR43285">
    <property type="entry name" value="ANTHRANILATE PHOSPHORIBOSYLTRANSFERASE"/>
    <property type="match status" value="1"/>
</dbReference>
<keyword evidence="9" id="KW-0479">Metal-binding</keyword>
<dbReference type="InterPro" id="IPR005940">
    <property type="entry name" value="Anthranilate_Pribosyl_Tfrase"/>
</dbReference>
<dbReference type="InterPro" id="IPR017459">
    <property type="entry name" value="Glycosyl_Trfase_fam3_N_dom"/>
</dbReference>
<comment type="pathway">
    <text evidence="1 9">Amino-acid biosynthesis; L-tryptophan biosynthesis; L-tryptophan from chorismate: step 2/5.</text>
</comment>
<feature type="binding site" evidence="9">
    <location>
        <position position="125"/>
    </location>
    <ligand>
        <name>anthranilate</name>
        <dbReference type="ChEBI" id="CHEBI:16567"/>
        <label>1</label>
    </ligand>
</feature>
<evidence type="ECO:0000256" key="8">
    <source>
        <dbReference type="ARBA" id="ARBA00061188"/>
    </source>
</evidence>
<comment type="caution">
    <text evidence="12">The sequence shown here is derived from an EMBL/GenBank/DDBJ whole genome shotgun (WGS) entry which is preliminary data.</text>
</comment>
<sequence length="366" mass="37963">MTSPVNAPTAFDLHVGFRFALEKAAIGSTLSEDEARAAFLAIMHGAVSEIELAAFVAALKARGETVDEIAGAVAAMRSLMVPVEAPESALDVVGTGGDAKGTFNISTATAFVLAGAGVPVAKHGNRAVSSKSGAADVLEKLGVTLKMPVERHKRCFERAGLTFLWAPTHHPAMRHAAPVRAALKLRTIFNLLGPLTNPASAKRMLIGAYSEDWLQPMAEVLRRNGAHHVWAVHGADGMDELSTTGASRVVELKNGAFTSFDVHPGDAGLPEARLDDLQAGTPEDAAIAMRALLRGERGPFRDIVLLNGAAAFIVAGRAATLREGAALAAASIDEGHAEKALDGLIAASADTPDAANDDRPNAAVTG</sequence>
<dbReference type="InterPro" id="IPR035902">
    <property type="entry name" value="Nuc_phospho_transferase"/>
</dbReference>
<dbReference type="GO" id="GO:0000287">
    <property type="term" value="F:magnesium ion binding"/>
    <property type="evidence" value="ECO:0007669"/>
    <property type="project" value="UniProtKB-UniRule"/>
</dbReference>
<feature type="binding site" evidence="9">
    <location>
        <position position="240"/>
    </location>
    <ligand>
        <name>Mg(2+)</name>
        <dbReference type="ChEBI" id="CHEBI:18420"/>
        <label>1</label>
    </ligand>
</feature>
<evidence type="ECO:0000256" key="2">
    <source>
        <dbReference type="ARBA" id="ARBA00022605"/>
    </source>
</evidence>
<dbReference type="AlphaFoldDB" id="A0A8I1KJG8"/>
<dbReference type="PANTHER" id="PTHR43285:SF2">
    <property type="entry name" value="ANTHRANILATE PHOSPHORIBOSYLTRANSFERASE"/>
    <property type="match status" value="1"/>
</dbReference>
<evidence type="ECO:0000256" key="6">
    <source>
        <dbReference type="ARBA" id="ARBA00023141"/>
    </source>
</evidence>
<dbReference type="EC" id="2.4.2.18" evidence="9"/>
<dbReference type="Gene3D" id="3.40.1030.10">
    <property type="entry name" value="Nucleoside phosphorylase/phosphoribosyltransferase catalytic domain"/>
    <property type="match status" value="1"/>
</dbReference>
<keyword evidence="13" id="KW-1185">Reference proteome</keyword>
<feature type="binding site" evidence="9">
    <location>
        <position position="239"/>
    </location>
    <ligand>
        <name>Mg(2+)</name>
        <dbReference type="ChEBI" id="CHEBI:18420"/>
        <label>2</label>
    </ligand>
</feature>
<feature type="binding site" evidence="9">
    <location>
        <position position="180"/>
    </location>
    <ligand>
        <name>anthranilate</name>
        <dbReference type="ChEBI" id="CHEBI:16567"/>
        <label>2</label>
    </ligand>
</feature>
<comment type="catalytic activity">
    <reaction evidence="7 9">
        <text>N-(5-phospho-beta-D-ribosyl)anthranilate + diphosphate = 5-phospho-alpha-D-ribose 1-diphosphate + anthranilate</text>
        <dbReference type="Rhea" id="RHEA:11768"/>
        <dbReference type="ChEBI" id="CHEBI:16567"/>
        <dbReference type="ChEBI" id="CHEBI:18277"/>
        <dbReference type="ChEBI" id="CHEBI:33019"/>
        <dbReference type="ChEBI" id="CHEBI:58017"/>
        <dbReference type="EC" id="2.4.2.18"/>
    </reaction>
</comment>
<comment type="function">
    <text evidence="9">Catalyzes the transfer of the phosphoribosyl group of 5-phosphorylribose-1-pyrophosphate (PRPP) to anthranilate to yield N-(5'-phosphoribosyl)-anthranilate (PRA).</text>
</comment>
<dbReference type="FunFam" id="3.40.1030.10:FF:000002">
    <property type="entry name" value="Anthranilate phosphoribosyltransferase"/>
    <property type="match status" value="1"/>
</dbReference>
<dbReference type="Pfam" id="PF02885">
    <property type="entry name" value="Glycos_trans_3N"/>
    <property type="match status" value="1"/>
</dbReference>
<protein>
    <recommendedName>
        <fullName evidence="9">Anthranilate phosphoribosyltransferase</fullName>
        <ecNumber evidence="9">2.4.2.18</ecNumber>
    </recommendedName>
</protein>
<evidence type="ECO:0000256" key="9">
    <source>
        <dbReference type="HAMAP-Rule" id="MF_00211"/>
    </source>
</evidence>
<dbReference type="RefSeq" id="WP_199502308.1">
    <property type="nucleotide sequence ID" value="NZ_JAEMUK010000008.1"/>
</dbReference>
<dbReference type="EMBL" id="JAEMUK010000008">
    <property type="protein sequence ID" value="MBJ7542874.1"/>
    <property type="molecule type" value="Genomic_DNA"/>
</dbReference>
<dbReference type="Pfam" id="PF00591">
    <property type="entry name" value="Glycos_transf_3"/>
    <property type="match status" value="1"/>
</dbReference>
<proteinExistence type="inferred from homology"/>
<feature type="binding site" evidence="9">
    <location>
        <position position="94"/>
    </location>
    <ligand>
        <name>5-phospho-alpha-D-ribose 1-diphosphate</name>
        <dbReference type="ChEBI" id="CHEBI:58017"/>
    </ligand>
</feature>
<organism evidence="12 13">
    <name type="scientific">Rhodomicrobium udaipurense</name>
    <dbReference type="NCBI Taxonomy" id="1202716"/>
    <lineage>
        <taxon>Bacteria</taxon>
        <taxon>Pseudomonadati</taxon>
        <taxon>Pseudomonadota</taxon>
        <taxon>Alphaproteobacteria</taxon>
        <taxon>Hyphomicrobiales</taxon>
        <taxon>Hyphomicrobiaceae</taxon>
        <taxon>Rhodomicrobium</taxon>
    </lineage>
</organism>
<feature type="domain" description="Glycosyl transferase family 3 N-terminal" evidence="11">
    <location>
        <begin position="21"/>
        <end position="78"/>
    </location>
</feature>
<dbReference type="InterPro" id="IPR000312">
    <property type="entry name" value="Glycosyl_Trfase_fam3"/>
</dbReference>
<accession>A0A8I1KJG8</accession>
<evidence type="ECO:0000313" key="13">
    <source>
        <dbReference type="Proteomes" id="UP000623250"/>
    </source>
</evidence>
<keyword evidence="5 9" id="KW-0822">Tryptophan biosynthesis</keyword>
<evidence type="ECO:0000256" key="3">
    <source>
        <dbReference type="ARBA" id="ARBA00022676"/>
    </source>
</evidence>
<evidence type="ECO:0000256" key="7">
    <source>
        <dbReference type="ARBA" id="ARBA00052328"/>
    </source>
</evidence>
<keyword evidence="6 9" id="KW-0057">Aromatic amino acid biosynthesis</keyword>
<feature type="binding site" evidence="9">
    <location>
        <position position="134"/>
    </location>
    <ligand>
        <name>5-phospho-alpha-D-ribose 1-diphosphate</name>
        <dbReference type="ChEBI" id="CHEBI:58017"/>
    </ligand>
</feature>
<dbReference type="Gene3D" id="1.20.970.10">
    <property type="entry name" value="Transferase, Pyrimidine Nucleoside Phosphorylase, Chain C"/>
    <property type="match status" value="1"/>
</dbReference>
<feature type="domain" description="Glycosyl transferase family 3" evidence="10">
    <location>
        <begin position="88"/>
        <end position="337"/>
    </location>
</feature>
<comment type="cofactor">
    <cofactor evidence="9">
        <name>Mg(2+)</name>
        <dbReference type="ChEBI" id="CHEBI:18420"/>
    </cofactor>
    <text evidence="9">Binds 2 magnesium ions per monomer.</text>
</comment>